<dbReference type="Gene3D" id="3.40.50.1820">
    <property type="entry name" value="alpha/beta hydrolase"/>
    <property type="match status" value="1"/>
</dbReference>
<dbReference type="InterPro" id="IPR046879">
    <property type="entry name" value="KANL3/Tex30_Abhydrolase"/>
</dbReference>
<protein>
    <recommendedName>
        <fullName evidence="1">KANL3/Tex30 alpha/beta hydrolase-like domain-containing protein</fullName>
    </recommendedName>
</protein>
<dbReference type="PANTHER" id="PTHR13136:SF11">
    <property type="entry name" value="TESTIS-EXPRESSED PROTEIN 30"/>
    <property type="match status" value="1"/>
</dbReference>
<dbReference type="STRING" id="37360.A0A0G4ITF7"/>
<dbReference type="Pfam" id="PF20408">
    <property type="entry name" value="Abhydrolase_11"/>
    <property type="match status" value="1"/>
</dbReference>
<evidence type="ECO:0000313" key="2">
    <source>
        <dbReference type="EMBL" id="CEO98391.1"/>
    </source>
</evidence>
<dbReference type="AlphaFoldDB" id="A0A0G4ITF7"/>
<keyword evidence="4" id="KW-1185">Reference proteome</keyword>
<accession>A0A0G4ITF7</accession>
<dbReference type="EMBL" id="OVEO01000002">
    <property type="protein sequence ID" value="SPQ94477.1"/>
    <property type="molecule type" value="Genomic_DNA"/>
</dbReference>
<evidence type="ECO:0000259" key="1">
    <source>
        <dbReference type="Pfam" id="PF20408"/>
    </source>
</evidence>
<dbReference type="Proteomes" id="UP000290189">
    <property type="component" value="Unassembled WGS sequence"/>
</dbReference>
<feature type="domain" description="KANL3/Tex30 alpha/beta hydrolase-like" evidence="1">
    <location>
        <begin position="11"/>
        <end position="197"/>
    </location>
</feature>
<dbReference type="SUPFAM" id="SSF53474">
    <property type="entry name" value="alpha/beta-Hydrolases"/>
    <property type="match status" value="1"/>
</dbReference>
<dbReference type="EMBL" id="CDSF01000084">
    <property type="protein sequence ID" value="CEO98391.1"/>
    <property type="molecule type" value="Genomic_DNA"/>
</dbReference>
<geneLocation type="mitochondrion" evidence="3"/>
<sequence>MPDEEGALPPLFLFSHGAGAGIESADCAKWIALLSTIGDVKAFNYSFMGGDVRRKRRAAPRADTLVGEQVAEFERWRAQYPSRPIIMVGRSMGSRVACMASDRVDALAVICLSFPLIGVNGKSRDSELRQMRIPVLCVQGTRDKMCPIVKLNTLASELHCRTEIAIMDGGDHALHVTKKLDQNAADQRALKSIADFVQDILPKADNTPLNVAVP</sequence>
<dbReference type="Proteomes" id="UP000039324">
    <property type="component" value="Unassembled WGS sequence"/>
</dbReference>
<dbReference type="InterPro" id="IPR026555">
    <property type="entry name" value="NSL3/Tex30"/>
</dbReference>
<evidence type="ECO:0000313" key="3">
    <source>
        <dbReference type="EMBL" id="SPQ94477.1"/>
    </source>
</evidence>
<reference evidence="3 5" key="2">
    <citation type="submission" date="2018-03" db="EMBL/GenBank/DDBJ databases">
        <authorList>
            <person name="Fogelqvist J."/>
        </authorList>
    </citation>
    <scope>NUCLEOTIDE SEQUENCE [LARGE SCALE GENOMIC DNA]</scope>
</reference>
<dbReference type="PANTHER" id="PTHR13136">
    <property type="entry name" value="TESTIS DEVELOPMENT PROTEIN PRTD"/>
    <property type="match status" value="1"/>
</dbReference>
<reference evidence="2 4" key="1">
    <citation type="submission" date="2015-02" db="EMBL/GenBank/DDBJ databases">
        <authorList>
            <person name="Chooi Y.-H."/>
        </authorList>
    </citation>
    <scope>NUCLEOTIDE SEQUENCE [LARGE SCALE GENOMIC DNA]</scope>
    <source>
        <strain evidence="2">E3</strain>
    </source>
</reference>
<dbReference type="InterPro" id="IPR029058">
    <property type="entry name" value="AB_hydrolase_fold"/>
</dbReference>
<evidence type="ECO:0000313" key="5">
    <source>
        <dbReference type="Proteomes" id="UP000290189"/>
    </source>
</evidence>
<name>A0A0G4ITF7_PLABS</name>
<organism evidence="2 4">
    <name type="scientific">Plasmodiophora brassicae</name>
    <name type="common">Clubroot disease agent</name>
    <dbReference type="NCBI Taxonomy" id="37360"/>
    <lineage>
        <taxon>Eukaryota</taxon>
        <taxon>Sar</taxon>
        <taxon>Rhizaria</taxon>
        <taxon>Endomyxa</taxon>
        <taxon>Phytomyxea</taxon>
        <taxon>Plasmodiophorida</taxon>
        <taxon>Plasmodiophoridae</taxon>
        <taxon>Plasmodiophora</taxon>
    </lineage>
</organism>
<gene>
    <name evidence="2" type="ORF">PBRA_006505</name>
    <name evidence="3" type="ORF">PLBR_LOCUS1692</name>
</gene>
<evidence type="ECO:0000313" key="4">
    <source>
        <dbReference type="Proteomes" id="UP000039324"/>
    </source>
</evidence>
<proteinExistence type="predicted"/>
<dbReference type="OrthoDB" id="6415022at2759"/>
<keyword evidence="3" id="KW-0496">Mitochondrion</keyword>